<gene>
    <name evidence="2" type="ORF">Fot_06129</name>
</gene>
<evidence type="ECO:0000313" key="3">
    <source>
        <dbReference type="Proteomes" id="UP001604277"/>
    </source>
</evidence>
<feature type="region of interest" description="Disordered" evidence="1">
    <location>
        <begin position="34"/>
        <end position="68"/>
    </location>
</feature>
<evidence type="ECO:0000313" key="2">
    <source>
        <dbReference type="EMBL" id="KAL2552510.1"/>
    </source>
</evidence>
<protein>
    <submittedName>
        <fullName evidence="2">Uncharacterized protein</fullName>
    </submittedName>
</protein>
<accession>A0ABD1WS35</accession>
<dbReference type="EMBL" id="JBFOLJ010000002">
    <property type="protein sequence ID" value="KAL2552510.1"/>
    <property type="molecule type" value="Genomic_DNA"/>
</dbReference>
<name>A0ABD1WS35_9LAMI</name>
<sequence>MKITCFGNLKCNYVTSRASLDFNIITNITVSKRVTDDRPKGSSRPTALREARLGSSRSTAPLGTVDSPQGVVGRLLPLGQSSITLWLTVIFVIMLKSREARLVT</sequence>
<organism evidence="2 3">
    <name type="scientific">Forsythia ovata</name>
    <dbReference type="NCBI Taxonomy" id="205694"/>
    <lineage>
        <taxon>Eukaryota</taxon>
        <taxon>Viridiplantae</taxon>
        <taxon>Streptophyta</taxon>
        <taxon>Embryophyta</taxon>
        <taxon>Tracheophyta</taxon>
        <taxon>Spermatophyta</taxon>
        <taxon>Magnoliopsida</taxon>
        <taxon>eudicotyledons</taxon>
        <taxon>Gunneridae</taxon>
        <taxon>Pentapetalae</taxon>
        <taxon>asterids</taxon>
        <taxon>lamiids</taxon>
        <taxon>Lamiales</taxon>
        <taxon>Oleaceae</taxon>
        <taxon>Forsythieae</taxon>
        <taxon>Forsythia</taxon>
    </lineage>
</organism>
<keyword evidence="3" id="KW-1185">Reference proteome</keyword>
<dbReference type="Proteomes" id="UP001604277">
    <property type="component" value="Unassembled WGS sequence"/>
</dbReference>
<evidence type="ECO:0000256" key="1">
    <source>
        <dbReference type="SAM" id="MobiDB-lite"/>
    </source>
</evidence>
<reference evidence="3" key="1">
    <citation type="submission" date="2024-07" db="EMBL/GenBank/DDBJ databases">
        <title>Two chromosome-level genome assemblies of Korean endemic species Abeliophyllum distichum and Forsythia ovata (Oleaceae).</title>
        <authorList>
            <person name="Jang H."/>
        </authorList>
    </citation>
    <scope>NUCLEOTIDE SEQUENCE [LARGE SCALE GENOMIC DNA]</scope>
</reference>
<proteinExistence type="predicted"/>
<comment type="caution">
    <text evidence="2">The sequence shown here is derived from an EMBL/GenBank/DDBJ whole genome shotgun (WGS) entry which is preliminary data.</text>
</comment>
<dbReference type="AlphaFoldDB" id="A0ABD1WS35"/>